<dbReference type="Gene3D" id="3.30.70.870">
    <property type="entry name" value="Elongation Factor G (Translational Gtpase), domain 3"/>
    <property type="match status" value="1"/>
</dbReference>
<dbReference type="InterPro" id="IPR047042">
    <property type="entry name" value="BipA_II"/>
</dbReference>
<dbReference type="GO" id="GO:0005829">
    <property type="term" value="C:cytosol"/>
    <property type="evidence" value="ECO:0007669"/>
    <property type="project" value="TreeGrafter"/>
</dbReference>
<dbReference type="SUPFAM" id="SSF52540">
    <property type="entry name" value="P-loop containing nucleoside triphosphate hydrolases"/>
    <property type="match status" value="1"/>
</dbReference>
<dbReference type="GO" id="GO:0003924">
    <property type="term" value="F:GTPase activity"/>
    <property type="evidence" value="ECO:0007669"/>
    <property type="project" value="InterPro"/>
</dbReference>
<dbReference type="Gene3D" id="2.40.50.250">
    <property type="entry name" value="bipa protein"/>
    <property type="match status" value="1"/>
</dbReference>
<dbReference type="InterPro" id="IPR053905">
    <property type="entry name" value="EF-G-like_DII"/>
</dbReference>
<dbReference type="NCBIfam" id="TIGR00231">
    <property type="entry name" value="small_GTP"/>
    <property type="match status" value="1"/>
</dbReference>
<dbReference type="PROSITE" id="PS00301">
    <property type="entry name" value="G_TR_1"/>
    <property type="match status" value="1"/>
</dbReference>
<dbReference type="GO" id="GO:1990904">
    <property type="term" value="C:ribonucleoprotein complex"/>
    <property type="evidence" value="ECO:0007669"/>
    <property type="project" value="TreeGrafter"/>
</dbReference>
<dbReference type="InterPro" id="IPR031157">
    <property type="entry name" value="G_TR_CS"/>
</dbReference>
<dbReference type="Gene3D" id="2.40.30.10">
    <property type="entry name" value="Translation factors"/>
    <property type="match status" value="1"/>
</dbReference>
<dbReference type="PATRIC" id="fig|1618545.3.peg.707"/>
<dbReference type="Gene3D" id="3.40.50.300">
    <property type="entry name" value="P-loop containing nucleotide triphosphate hydrolases"/>
    <property type="match status" value="1"/>
</dbReference>
<evidence type="ECO:0000313" key="6">
    <source>
        <dbReference type="Proteomes" id="UP000034591"/>
    </source>
</evidence>
<dbReference type="InterPro" id="IPR047041">
    <property type="entry name" value="BipA_GTP-bd_dom"/>
</dbReference>
<dbReference type="InterPro" id="IPR035647">
    <property type="entry name" value="EFG_III/V"/>
</dbReference>
<comment type="caution">
    <text evidence="5">The sequence shown here is derived from an EMBL/GenBank/DDBJ whole genome shotgun (WGS) entry which is preliminary data.</text>
</comment>
<dbReference type="InterPro" id="IPR009000">
    <property type="entry name" value="Transl_B-barrel_sf"/>
</dbReference>
<evidence type="ECO:0000256" key="2">
    <source>
        <dbReference type="ARBA" id="ARBA00023134"/>
    </source>
</evidence>
<dbReference type="Pfam" id="PF21018">
    <property type="entry name" value="BipA_C"/>
    <property type="match status" value="1"/>
</dbReference>
<proteinExistence type="predicted"/>
<dbReference type="NCBIfam" id="TIGR01394">
    <property type="entry name" value="TypA_BipA"/>
    <property type="match status" value="1"/>
</dbReference>
<accession>A0A0G0GZJ3</accession>
<dbReference type="InterPro" id="IPR005225">
    <property type="entry name" value="Small_GTP-bd"/>
</dbReference>
<evidence type="ECO:0000313" key="5">
    <source>
        <dbReference type="EMBL" id="KKQ36408.1"/>
    </source>
</evidence>
<name>A0A0G0GZJ3_9BACT</name>
<evidence type="ECO:0000259" key="4">
    <source>
        <dbReference type="PROSITE" id="PS51722"/>
    </source>
</evidence>
<dbReference type="FunFam" id="2.40.50.250:FF:000001">
    <property type="entry name" value="GTP-binding protein TypA"/>
    <property type="match status" value="1"/>
</dbReference>
<dbReference type="AlphaFoldDB" id="A0A0G0GZJ3"/>
<reference evidence="5 6" key="1">
    <citation type="journal article" date="2015" name="Nature">
        <title>rRNA introns, odd ribosomes, and small enigmatic genomes across a large radiation of phyla.</title>
        <authorList>
            <person name="Brown C.T."/>
            <person name="Hug L.A."/>
            <person name="Thomas B.C."/>
            <person name="Sharon I."/>
            <person name="Castelle C.J."/>
            <person name="Singh A."/>
            <person name="Wilkins M.J."/>
            <person name="Williams K.H."/>
            <person name="Banfield J.F."/>
        </authorList>
    </citation>
    <scope>NUCLEOTIDE SEQUENCE [LARGE SCALE GENOMIC DNA]</scope>
</reference>
<protein>
    <recommendedName>
        <fullName evidence="3">50S ribosomal subunit assembly factor BipA</fullName>
    </recommendedName>
</protein>
<dbReference type="CDD" id="cd03691">
    <property type="entry name" value="BipA_TypA_II"/>
    <property type="match status" value="1"/>
</dbReference>
<gene>
    <name evidence="5" type="ORF">US53_C0053G0004</name>
</gene>
<dbReference type="FunFam" id="3.40.50.300:FF:000055">
    <property type="entry name" value="GTP-binding protein TypA"/>
    <property type="match status" value="1"/>
</dbReference>
<feature type="domain" description="Tr-type G" evidence="4">
    <location>
        <begin position="1"/>
        <end position="201"/>
    </location>
</feature>
<dbReference type="PROSITE" id="PS51722">
    <property type="entry name" value="G_TR_2"/>
    <property type="match status" value="1"/>
</dbReference>
<dbReference type="Pfam" id="PF00679">
    <property type="entry name" value="EFG_C"/>
    <property type="match status" value="1"/>
</dbReference>
<dbReference type="InterPro" id="IPR000640">
    <property type="entry name" value="EFG_V-like"/>
</dbReference>
<dbReference type="STRING" id="1618545.US53_C0053G0004"/>
<keyword evidence="2" id="KW-0342">GTP-binding</keyword>
<dbReference type="Pfam" id="PF22042">
    <property type="entry name" value="EF-G_D2"/>
    <property type="match status" value="1"/>
</dbReference>
<dbReference type="Proteomes" id="UP000034591">
    <property type="component" value="Unassembled WGS sequence"/>
</dbReference>
<dbReference type="CDD" id="cd01891">
    <property type="entry name" value="TypA_BipA"/>
    <property type="match status" value="1"/>
</dbReference>
<dbReference type="EMBL" id="LBTI01000053">
    <property type="protein sequence ID" value="KKQ36408.1"/>
    <property type="molecule type" value="Genomic_DNA"/>
</dbReference>
<dbReference type="InterPro" id="IPR000795">
    <property type="entry name" value="T_Tr_GTP-bd_dom"/>
</dbReference>
<organism evidence="5 6">
    <name type="scientific">Candidatus Woesebacteria bacterium GW2011_GWA1_37_7</name>
    <dbReference type="NCBI Taxonomy" id="1618545"/>
    <lineage>
        <taxon>Bacteria</taxon>
        <taxon>Candidatus Woeseibacteriota</taxon>
    </lineage>
</organism>
<dbReference type="PANTHER" id="PTHR42908">
    <property type="entry name" value="TRANSLATION ELONGATION FACTOR-RELATED"/>
    <property type="match status" value="1"/>
</dbReference>
<evidence type="ECO:0000256" key="3">
    <source>
        <dbReference type="ARBA" id="ARBA00035722"/>
    </source>
</evidence>
<dbReference type="GO" id="GO:0005525">
    <property type="term" value="F:GTP binding"/>
    <property type="evidence" value="ECO:0007669"/>
    <property type="project" value="UniProtKB-KW"/>
</dbReference>
<dbReference type="InterPro" id="IPR048876">
    <property type="entry name" value="BipA_C"/>
</dbReference>
<dbReference type="PANTHER" id="PTHR42908:SF8">
    <property type="entry name" value="TR-TYPE G DOMAIN-CONTAINING PROTEIN"/>
    <property type="match status" value="1"/>
</dbReference>
<evidence type="ECO:0000256" key="1">
    <source>
        <dbReference type="ARBA" id="ARBA00022741"/>
    </source>
</evidence>
<dbReference type="Gene3D" id="3.30.70.240">
    <property type="match status" value="1"/>
</dbReference>
<dbReference type="Pfam" id="PF00009">
    <property type="entry name" value="GTP_EFTU"/>
    <property type="match status" value="1"/>
</dbReference>
<dbReference type="InterPro" id="IPR042116">
    <property type="entry name" value="TypA/BipA_C"/>
</dbReference>
<keyword evidence="1" id="KW-0547">Nucleotide-binding</keyword>
<dbReference type="SUPFAM" id="SSF50447">
    <property type="entry name" value="Translation proteins"/>
    <property type="match status" value="1"/>
</dbReference>
<dbReference type="SUPFAM" id="SSF54980">
    <property type="entry name" value="EF-G C-terminal domain-like"/>
    <property type="match status" value="2"/>
</dbReference>
<dbReference type="InterPro" id="IPR006298">
    <property type="entry name" value="BipA"/>
</dbReference>
<dbReference type="InterPro" id="IPR027417">
    <property type="entry name" value="P-loop_NTPase"/>
</dbReference>
<dbReference type="PRINTS" id="PR00315">
    <property type="entry name" value="ELONGATNFCT"/>
</dbReference>
<sequence length="610" mass="67688">MNIRNIAVIAHVDHGKTTLVDALLKQTHVFRDNQEEMDQTQIMDSNELERERGITILAKNCSIRYMDTKINIIDTPGHADFSGEVERTLGMADGALLIVDAADGPMPQTRFVLKKALDLGLKIIVVINKIDKKLARPEITLNKVESLFLELANDQNQLDFEVLYAIGRNGAVYDKIPENLNSQGNIVPLLESILKNTPAPNYNPGNFKISISSLDYDTYLGRIAIGKIYSGKLTKGMKVVVSDAVSKIRTVEKITVFEGLKRVEVEEASAGEIVAFSGIDDIKIGDTVSDPANPEPLPQVVISEPTLHIEVGANTSPFAGREGTFTTSRQIEERLFKELEHNLSLKVEKLGNGRFTVSGRGELHLSILLETLRREGFELEAGKPEVILKKIDGLILEPIEEVSVIVPREFIGVISEEFGKRLAKILKMEQINNEDSEFIFHAPTRVLIGLRSYLLTQTKGTIIFNSIIAGNEKIGKTLPKMRKGALIASQSGEALSYGLENAQVRGITFINPGTKVYEGMIVGINAKDEDISVNVCKGKKLTNMRSKSSDGVIQLTPATVLSLEQSLDFLEKDELLEITPKSLRLRKKYLSELERRRVSRKPSDQYLMAR</sequence>